<dbReference type="InterPro" id="IPR002659">
    <property type="entry name" value="Glyco_trans_31"/>
</dbReference>
<feature type="compositionally biased region" description="Basic and acidic residues" evidence="10">
    <location>
        <begin position="454"/>
        <end position="469"/>
    </location>
</feature>
<comment type="similarity">
    <text evidence="2">Belongs to the glycosyltransferase 31 family.</text>
</comment>
<comment type="subcellular location">
    <subcellularLocation>
        <location evidence="1">Golgi apparatus membrane</location>
        <topology evidence="1">Single-pass type II membrane protein</topology>
    </subcellularLocation>
</comment>
<keyword evidence="5 11" id="KW-0812">Transmembrane</keyword>
<sequence length="791" mass="87696">MRGLPFTILPPSRPSSRPSSPPPDAYDSSTSEYEVPNRRAYAFDSTPGYLFPPPRSPASSSLSITPLPSRSATPAPSRPTTPTFGSGFGSVYASTEDDTEDDGPLLPRRTRPGWWSSRPTRSRRKRDPLYGVHGWKRCLMVVVRHPLFPTQISSILLALLLFALFALALTLLLMHILNPDKYQLPWRSYCSLAPAFPPKPSGSSLHVPTLDQLPPTGVFVGVMSMDSAFERRQLIRSTWASHPRSRGGASPEYGLNNTSRTVVRFILGQPRKDWERRIRLEQQAYNDLVILPIKENMNNGKTHAFFTWAHSNALVPPPVLLPSVPEHDNYTVPLHSSGLIPPWYRLYATENESHVRRGPAPAKPAPHDPAPVLQPESDTARRSASAFSSKFPRHLTSTPNLFPREAHDHGHSSRTASNEWIRPDFVIKADDDSFVMLAELEARLRWELYEAKRAADTGPGKDDSKRDDSSTTTTDPIHTSRSESAPETTAETSSTEAEPSSMPDIGKREFPEGIVFDKRDWSDGKGKDHIEGPLIYWGYLVKSRFMAGELYALSSSLVEYVATYPALKSMTNGAEDKQVAAWMKAHPQAANVRWRSERCWVYDHPKAGTVYSHGFLFPSEAARVRYQTTHGLTPAEIIHLPTSYLVDDPVMSHSTVSRQVHLFKDIHTLIKLSAGIVIVEALVEGSALSRLGTMPPPFLPSSSVQPTSFPSTSPNSQSQSDQESLLAALKDPQWSDVVNAYASRESRKSRYAGQSVGGTVVVHYIKRNEWFLEAALALLGDDDGTEDGPAL</sequence>
<dbReference type="EMBL" id="CAJMWR010001482">
    <property type="protein sequence ID" value="CAE6426779.1"/>
    <property type="molecule type" value="Genomic_DNA"/>
</dbReference>
<evidence type="ECO:0000256" key="10">
    <source>
        <dbReference type="SAM" id="MobiDB-lite"/>
    </source>
</evidence>
<keyword evidence="9 11" id="KW-0472">Membrane</keyword>
<accession>A0A8H2XGJ3</accession>
<feature type="compositionally biased region" description="Low complexity" evidence="10">
    <location>
        <begin position="470"/>
        <end position="501"/>
    </location>
</feature>
<name>A0A8H2XGJ3_9AGAM</name>
<keyword evidence="6" id="KW-0735">Signal-anchor</keyword>
<feature type="region of interest" description="Disordered" evidence="10">
    <location>
        <begin position="1"/>
        <end position="126"/>
    </location>
</feature>
<evidence type="ECO:0000256" key="7">
    <source>
        <dbReference type="ARBA" id="ARBA00022989"/>
    </source>
</evidence>
<feature type="region of interest" description="Disordered" evidence="10">
    <location>
        <begin position="354"/>
        <end position="415"/>
    </location>
</feature>
<feature type="compositionally biased region" description="Low complexity" evidence="10">
    <location>
        <begin position="57"/>
        <end position="83"/>
    </location>
</feature>
<evidence type="ECO:0000256" key="5">
    <source>
        <dbReference type="ARBA" id="ARBA00022692"/>
    </source>
</evidence>
<organism evidence="12 13">
    <name type="scientific">Rhizoctonia solani</name>
    <dbReference type="NCBI Taxonomy" id="456999"/>
    <lineage>
        <taxon>Eukaryota</taxon>
        <taxon>Fungi</taxon>
        <taxon>Dikarya</taxon>
        <taxon>Basidiomycota</taxon>
        <taxon>Agaricomycotina</taxon>
        <taxon>Agaricomycetes</taxon>
        <taxon>Cantharellales</taxon>
        <taxon>Ceratobasidiaceae</taxon>
        <taxon>Rhizoctonia</taxon>
    </lineage>
</organism>
<dbReference type="GO" id="GO:0051072">
    <property type="term" value="P:4,6-pyruvylated galactose residue biosynthetic process"/>
    <property type="evidence" value="ECO:0007669"/>
    <property type="project" value="TreeGrafter"/>
</dbReference>
<evidence type="ECO:0000256" key="1">
    <source>
        <dbReference type="ARBA" id="ARBA00004323"/>
    </source>
</evidence>
<dbReference type="GO" id="GO:0000139">
    <property type="term" value="C:Golgi membrane"/>
    <property type="evidence" value="ECO:0007669"/>
    <property type="project" value="UniProtKB-SubCell"/>
</dbReference>
<comment type="caution">
    <text evidence="12">The sequence shown here is derived from an EMBL/GenBank/DDBJ whole genome shotgun (WGS) entry which is preliminary data.</text>
</comment>
<feature type="transmembrane region" description="Helical" evidence="11">
    <location>
        <begin position="154"/>
        <end position="177"/>
    </location>
</feature>
<evidence type="ECO:0000313" key="12">
    <source>
        <dbReference type="EMBL" id="CAE6426779.1"/>
    </source>
</evidence>
<feature type="region of interest" description="Disordered" evidence="10">
    <location>
        <begin position="454"/>
        <end position="509"/>
    </location>
</feature>
<evidence type="ECO:0000256" key="4">
    <source>
        <dbReference type="ARBA" id="ARBA00022679"/>
    </source>
</evidence>
<evidence type="ECO:0000313" key="13">
    <source>
        <dbReference type="Proteomes" id="UP000663840"/>
    </source>
</evidence>
<feature type="region of interest" description="Disordered" evidence="10">
    <location>
        <begin position="699"/>
        <end position="725"/>
    </location>
</feature>
<dbReference type="PANTHER" id="PTHR11214:SF333">
    <property type="entry name" value="GLYCOSYLTRANSFERASE FAMILY 31 PROTEIN"/>
    <property type="match status" value="1"/>
</dbReference>
<evidence type="ECO:0008006" key="14">
    <source>
        <dbReference type="Google" id="ProtNLM"/>
    </source>
</evidence>
<feature type="compositionally biased region" description="Polar residues" evidence="10">
    <location>
        <begin position="700"/>
        <end position="723"/>
    </location>
</feature>
<evidence type="ECO:0000256" key="9">
    <source>
        <dbReference type="ARBA" id="ARBA00023136"/>
    </source>
</evidence>
<protein>
    <recommendedName>
        <fullName evidence="14">Glycosyltransferase family 31 protein</fullName>
    </recommendedName>
</protein>
<evidence type="ECO:0000256" key="2">
    <source>
        <dbReference type="ARBA" id="ARBA00008661"/>
    </source>
</evidence>
<evidence type="ECO:0000256" key="3">
    <source>
        <dbReference type="ARBA" id="ARBA00022676"/>
    </source>
</evidence>
<proteinExistence type="inferred from homology"/>
<evidence type="ECO:0000256" key="6">
    <source>
        <dbReference type="ARBA" id="ARBA00022968"/>
    </source>
</evidence>
<dbReference type="GO" id="GO:0016758">
    <property type="term" value="F:hexosyltransferase activity"/>
    <property type="evidence" value="ECO:0007669"/>
    <property type="project" value="InterPro"/>
</dbReference>
<keyword evidence="8" id="KW-0333">Golgi apparatus</keyword>
<evidence type="ECO:0000256" key="8">
    <source>
        <dbReference type="ARBA" id="ARBA00023034"/>
    </source>
</evidence>
<dbReference type="PANTHER" id="PTHR11214">
    <property type="entry name" value="BETA-1,3-N-ACETYLGLUCOSAMINYLTRANSFERASE"/>
    <property type="match status" value="1"/>
</dbReference>
<keyword evidence="4" id="KW-0808">Transferase</keyword>
<dbReference type="Proteomes" id="UP000663840">
    <property type="component" value="Unassembled WGS sequence"/>
</dbReference>
<evidence type="ECO:0000256" key="11">
    <source>
        <dbReference type="SAM" id="Phobius"/>
    </source>
</evidence>
<dbReference type="AlphaFoldDB" id="A0A8H2XGJ3"/>
<keyword evidence="7 11" id="KW-1133">Transmembrane helix</keyword>
<gene>
    <name evidence="12" type="ORF">RDB_LOCUS60667</name>
</gene>
<keyword evidence="3" id="KW-0328">Glycosyltransferase</keyword>
<reference evidence="12" key="1">
    <citation type="submission" date="2021-01" db="EMBL/GenBank/DDBJ databases">
        <authorList>
            <person name="Kaushik A."/>
        </authorList>
    </citation>
    <scope>NUCLEOTIDE SEQUENCE</scope>
    <source>
        <strain evidence="12">AG1-1A</strain>
    </source>
</reference>